<protein>
    <submittedName>
        <fullName evidence="1">Uncharacterized protein</fullName>
    </submittedName>
</protein>
<feature type="non-terminal residue" evidence="1">
    <location>
        <position position="110"/>
    </location>
</feature>
<proteinExistence type="predicted"/>
<keyword evidence="2" id="KW-1185">Reference proteome</keyword>
<dbReference type="Proteomes" id="UP000814140">
    <property type="component" value="Unassembled WGS sequence"/>
</dbReference>
<gene>
    <name evidence="1" type="ORF">BV25DRAFT_1816967</name>
</gene>
<evidence type="ECO:0000313" key="2">
    <source>
        <dbReference type="Proteomes" id="UP000814140"/>
    </source>
</evidence>
<accession>A0ACB8SDI8</accession>
<comment type="caution">
    <text evidence="1">The sequence shown here is derived from an EMBL/GenBank/DDBJ whole genome shotgun (WGS) entry which is preliminary data.</text>
</comment>
<organism evidence="1 2">
    <name type="scientific">Artomyces pyxidatus</name>
    <dbReference type="NCBI Taxonomy" id="48021"/>
    <lineage>
        <taxon>Eukaryota</taxon>
        <taxon>Fungi</taxon>
        <taxon>Dikarya</taxon>
        <taxon>Basidiomycota</taxon>
        <taxon>Agaricomycotina</taxon>
        <taxon>Agaricomycetes</taxon>
        <taxon>Russulales</taxon>
        <taxon>Auriscalpiaceae</taxon>
        <taxon>Artomyces</taxon>
    </lineage>
</organism>
<reference evidence="1" key="2">
    <citation type="journal article" date="2022" name="New Phytol.">
        <title>Evolutionary transition to the ectomycorrhizal habit in the genomes of a hyperdiverse lineage of mushroom-forming fungi.</title>
        <authorList>
            <person name="Looney B."/>
            <person name="Miyauchi S."/>
            <person name="Morin E."/>
            <person name="Drula E."/>
            <person name="Courty P.E."/>
            <person name="Kohler A."/>
            <person name="Kuo A."/>
            <person name="LaButti K."/>
            <person name="Pangilinan J."/>
            <person name="Lipzen A."/>
            <person name="Riley R."/>
            <person name="Andreopoulos W."/>
            <person name="He G."/>
            <person name="Johnson J."/>
            <person name="Nolan M."/>
            <person name="Tritt A."/>
            <person name="Barry K.W."/>
            <person name="Grigoriev I.V."/>
            <person name="Nagy L.G."/>
            <person name="Hibbett D."/>
            <person name="Henrissat B."/>
            <person name="Matheny P.B."/>
            <person name="Labbe J."/>
            <person name="Martin F.M."/>
        </authorList>
    </citation>
    <scope>NUCLEOTIDE SEQUENCE</scope>
    <source>
        <strain evidence="1">HHB10654</strain>
    </source>
</reference>
<reference evidence="1" key="1">
    <citation type="submission" date="2021-03" db="EMBL/GenBank/DDBJ databases">
        <authorList>
            <consortium name="DOE Joint Genome Institute"/>
            <person name="Ahrendt S."/>
            <person name="Looney B.P."/>
            <person name="Miyauchi S."/>
            <person name="Morin E."/>
            <person name="Drula E."/>
            <person name="Courty P.E."/>
            <person name="Chicoki N."/>
            <person name="Fauchery L."/>
            <person name="Kohler A."/>
            <person name="Kuo A."/>
            <person name="Labutti K."/>
            <person name="Pangilinan J."/>
            <person name="Lipzen A."/>
            <person name="Riley R."/>
            <person name="Andreopoulos W."/>
            <person name="He G."/>
            <person name="Johnson J."/>
            <person name="Barry K.W."/>
            <person name="Grigoriev I.V."/>
            <person name="Nagy L."/>
            <person name="Hibbett D."/>
            <person name="Henrissat B."/>
            <person name="Matheny P.B."/>
            <person name="Labbe J."/>
            <person name="Martin F."/>
        </authorList>
    </citation>
    <scope>NUCLEOTIDE SEQUENCE</scope>
    <source>
        <strain evidence="1">HHB10654</strain>
    </source>
</reference>
<name>A0ACB8SDI8_9AGAM</name>
<dbReference type="EMBL" id="MU277409">
    <property type="protein sequence ID" value="KAI0054500.1"/>
    <property type="molecule type" value="Genomic_DNA"/>
</dbReference>
<sequence>MPRVEFLSEEHPSFASHVSRLRKDLFIPVLVGCKLPKSSDDPEERETLSRLLLILFKPWRTLQDLRSNNETWCEAYDRHTFSPEARRIISNIHVEHECRDARDNVEIARR</sequence>
<evidence type="ECO:0000313" key="1">
    <source>
        <dbReference type="EMBL" id="KAI0054500.1"/>
    </source>
</evidence>